<proteinExistence type="predicted"/>
<keyword evidence="1" id="KW-0812">Transmembrane</keyword>
<reference evidence="2" key="1">
    <citation type="submission" date="2020-08" db="EMBL/GenBank/DDBJ databases">
        <title>Multicomponent nature underlies the extraordinary mechanical properties of spider dragline silk.</title>
        <authorList>
            <person name="Kono N."/>
            <person name="Nakamura H."/>
            <person name="Mori M."/>
            <person name="Yoshida Y."/>
            <person name="Ohtoshi R."/>
            <person name="Malay A.D."/>
            <person name="Moran D.A.P."/>
            <person name="Tomita M."/>
            <person name="Numata K."/>
            <person name="Arakawa K."/>
        </authorList>
    </citation>
    <scope>NUCLEOTIDE SEQUENCE</scope>
</reference>
<feature type="transmembrane region" description="Helical" evidence="1">
    <location>
        <begin position="90"/>
        <end position="111"/>
    </location>
</feature>
<dbReference type="AlphaFoldDB" id="A0A8X6SW17"/>
<keyword evidence="1" id="KW-1133">Transmembrane helix</keyword>
<keyword evidence="1" id="KW-0472">Membrane</keyword>
<evidence type="ECO:0000313" key="2">
    <source>
        <dbReference type="EMBL" id="GFY16422.1"/>
    </source>
</evidence>
<dbReference type="InterPro" id="IPR012337">
    <property type="entry name" value="RNaseH-like_sf"/>
</dbReference>
<protein>
    <submittedName>
        <fullName evidence="2">Uncharacterized protein</fullName>
    </submittedName>
</protein>
<feature type="transmembrane region" description="Helical" evidence="1">
    <location>
        <begin position="117"/>
        <end position="138"/>
    </location>
</feature>
<dbReference type="EMBL" id="BMAU01021338">
    <property type="protein sequence ID" value="GFY16422.1"/>
    <property type="molecule type" value="Genomic_DNA"/>
</dbReference>
<keyword evidence="3" id="KW-1185">Reference proteome</keyword>
<organism evidence="2 3">
    <name type="scientific">Trichonephila clavipes</name>
    <name type="common">Golden silk orbweaver</name>
    <name type="synonym">Nephila clavipes</name>
    <dbReference type="NCBI Taxonomy" id="2585209"/>
    <lineage>
        <taxon>Eukaryota</taxon>
        <taxon>Metazoa</taxon>
        <taxon>Ecdysozoa</taxon>
        <taxon>Arthropoda</taxon>
        <taxon>Chelicerata</taxon>
        <taxon>Arachnida</taxon>
        <taxon>Araneae</taxon>
        <taxon>Araneomorphae</taxon>
        <taxon>Entelegynae</taxon>
        <taxon>Araneoidea</taxon>
        <taxon>Nephilidae</taxon>
        <taxon>Trichonephila</taxon>
    </lineage>
</organism>
<comment type="caution">
    <text evidence="2">The sequence shown here is derived from an EMBL/GenBank/DDBJ whole genome shotgun (WGS) entry which is preliminary data.</text>
</comment>
<dbReference type="Proteomes" id="UP000887159">
    <property type="component" value="Unassembled WGS sequence"/>
</dbReference>
<gene>
    <name evidence="2" type="ORF">TNCV_2350651</name>
</gene>
<evidence type="ECO:0000313" key="3">
    <source>
        <dbReference type="Proteomes" id="UP000887159"/>
    </source>
</evidence>
<sequence>MVTDEPFEDGQELRTCLLTKVGRADSGDGLIPPIISTDIQFTNVSEAYFAFLQQSRCYSLSGGNQLMALLARNWVCDMTRYAKIGKCYHFAENISLLLPSLFMIVSYLHFFSLIRQIGMPSILFNFVTKAHMAFRYLLYDGSKIDRRVGFGVVVFRSGVESEHFQFRICDECTVFVAELLCLNFAIKWITEQNNVILEYHICTDSFLFGFC</sequence>
<dbReference type="SUPFAM" id="SSF53098">
    <property type="entry name" value="Ribonuclease H-like"/>
    <property type="match status" value="1"/>
</dbReference>
<accession>A0A8X6SW17</accession>
<name>A0A8X6SW17_TRICX</name>
<evidence type="ECO:0000256" key="1">
    <source>
        <dbReference type="SAM" id="Phobius"/>
    </source>
</evidence>